<evidence type="ECO:0000256" key="1">
    <source>
        <dbReference type="ARBA" id="ARBA00000900"/>
    </source>
</evidence>
<protein>
    <recommendedName>
        <fullName evidence="4">RING-type E3 ubiquitin transferase</fullName>
        <ecNumber evidence="4">2.3.2.27</ecNumber>
    </recommendedName>
</protein>
<evidence type="ECO:0000256" key="9">
    <source>
        <dbReference type="ARBA" id="ARBA00023136"/>
    </source>
</evidence>
<evidence type="ECO:0000256" key="2">
    <source>
        <dbReference type="ARBA" id="ARBA00004127"/>
    </source>
</evidence>
<dbReference type="GO" id="GO:0061630">
    <property type="term" value="F:ubiquitin protein ligase activity"/>
    <property type="evidence" value="ECO:0007669"/>
    <property type="project" value="UniProtKB-EC"/>
</dbReference>
<feature type="region of interest" description="Disordered" evidence="10">
    <location>
        <begin position="79"/>
        <end position="105"/>
    </location>
</feature>
<evidence type="ECO:0000256" key="10">
    <source>
        <dbReference type="SAM" id="MobiDB-lite"/>
    </source>
</evidence>
<dbReference type="InterPro" id="IPR021319">
    <property type="entry name" value="DUF2921"/>
</dbReference>
<comment type="subcellular location">
    <subcellularLocation>
        <location evidence="2">Endomembrane system</location>
        <topology evidence="2">Multi-pass membrane protein</topology>
    </subcellularLocation>
</comment>
<evidence type="ECO:0000256" key="4">
    <source>
        <dbReference type="ARBA" id="ARBA00012483"/>
    </source>
</evidence>
<evidence type="ECO:0000256" key="8">
    <source>
        <dbReference type="ARBA" id="ARBA00022989"/>
    </source>
</evidence>
<evidence type="ECO:0000259" key="12">
    <source>
        <dbReference type="Pfam" id="PF11145"/>
    </source>
</evidence>
<evidence type="ECO:0000256" key="5">
    <source>
        <dbReference type="ARBA" id="ARBA00022679"/>
    </source>
</evidence>
<name>K0THX4_THAOC</name>
<gene>
    <name evidence="13" type="ORF">THAOC_05050</name>
</gene>
<evidence type="ECO:0000256" key="7">
    <source>
        <dbReference type="ARBA" id="ARBA00022786"/>
    </source>
</evidence>
<evidence type="ECO:0000256" key="11">
    <source>
        <dbReference type="SAM" id="Phobius"/>
    </source>
</evidence>
<dbReference type="GO" id="GO:0012505">
    <property type="term" value="C:endomembrane system"/>
    <property type="evidence" value="ECO:0007669"/>
    <property type="project" value="UniProtKB-SubCell"/>
</dbReference>
<comment type="pathway">
    <text evidence="3">Protein modification; protein ubiquitination.</text>
</comment>
<evidence type="ECO:0000256" key="6">
    <source>
        <dbReference type="ARBA" id="ARBA00022692"/>
    </source>
</evidence>
<sequence length="508" mass="56853">MITSRPIPAMDAISLVDGFVKLYDGMTNSFVTRRTDVLMRVRGVLIHGVGKLSLVTSHSGGVAKGRRRSVFGIRQVKDEDEKAETEMHQNRPESEHIELENETEEARKRRRLLSAVDEIAGRDTYSGDESSKWSNRLNSLAAQVRLDVMDLYWSQYMSEILTEEELPGYEMDGWNRLQSIDEDLMGSDDGDLAYSRRLLRSVSDEDEASTIHLPRDLLNGTTKTSDLVIVPSTNFSDTSAKMALNKSAVSLLLDSVNSTTAYLPQSSVATRHVHPFPYVLDDADDSVKKHSSPPGRLPARESVLEANLGDCEFEINVDAEPIKWSYGEWRSAIEQRMRIGDIFNPFYSVGAQSGAGSQYLLVMKSQLNFLEEMKKPEEALIMSLSGDMQSENCDIRMFVNVTASRISWEHTTAKAINYSFYMMLTCLTQIIVLLRQLLHTQSNSVATNVSLMCIGWQAVLDAIVCISHIFLCLIMSPLVTAFASVAFFKLLIFCVSKSIAKLFTSYVA</sequence>
<comment type="catalytic activity">
    <reaction evidence="1">
        <text>S-ubiquitinyl-[E2 ubiquitin-conjugating enzyme]-L-cysteine + [acceptor protein]-L-lysine = [E2 ubiquitin-conjugating enzyme]-L-cysteine + N(6)-ubiquitinyl-[acceptor protein]-L-lysine.</text>
        <dbReference type="EC" id="2.3.2.27"/>
    </reaction>
</comment>
<dbReference type="AlphaFoldDB" id="K0THX4"/>
<dbReference type="Pfam" id="PF11145">
    <property type="entry name" value="DUF2921"/>
    <property type="match status" value="1"/>
</dbReference>
<accession>K0THX4</accession>
<keyword evidence="5" id="KW-0808">Transferase</keyword>
<proteinExistence type="predicted"/>
<evidence type="ECO:0000313" key="13">
    <source>
        <dbReference type="EMBL" id="EJK73331.1"/>
    </source>
</evidence>
<dbReference type="EC" id="2.3.2.27" evidence="4"/>
<keyword evidence="8 11" id="KW-1133">Transmembrane helix</keyword>
<keyword evidence="7" id="KW-0833">Ubl conjugation pathway</keyword>
<dbReference type="Proteomes" id="UP000266841">
    <property type="component" value="Unassembled WGS sequence"/>
</dbReference>
<keyword evidence="14" id="KW-1185">Reference proteome</keyword>
<evidence type="ECO:0000256" key="3">
    <source>
        <dbReference type="ARBA" id="ARBA00004906"/>
    </source>
</evidence>
<reference evidence="13 14" key="1">
    <citation type="journal article" date="2012" name="Genome Biol.">
        <title>Genome and low-iron response of an oceanic diatom adapted to chronic iron limitation.</title>
        <authorList>
            <person name="Lommer M."/>
            <person name="Specht M."/>
            <person name="Roy A.S."/>
            <person name="Kraemer L."/>
            <person name="Andreson R."/>
            <person name="Gutowska M.A."/>
            <person name="Wolf J."/>
            <person name="Bergner S.V."/>
            <person name="Schilhabel M.B."/>
            <person name="Klostermeier U.C."/>
            <person name="Beiko R.G."/>
            <person name="Rosenstiel P."/>
            <person name="Hippler M."/>
            <person name="Laroche J."/>
        </authorList>
    </citation>
    <scope>NUCLEOTIDE SEQUENCE [LARGE SCALE GENOMIC DNA]</scope>
    <source>
        <strain evidence="13 14">CCMP1005</strain>
    </source>
</reference>
<keyword evidence="9 11" id="KW-0472">Membrane</keyword>
<keyword evidence="6 11" id="KW-0812">Transmembrane</keyword>
<comment type="caution">
    <text evidence="13">The sequence shown here is derived from an EMBL/GenBank/DDBJ whole genome shotgun (WGS) entry which is preliminary data.</text>
</comment>
<dbReference type="OrthoDB" id="9984778at2759"/>
<feature type="domain" description="SWEET-like" evidence="12">
    <location>
        <begin position="408"/>
        <end position="495"/>
    </location>
</feature>
<evidence type="ECO:0000313" key="14">
    <source>
        <dbReference type="Proteomes" id="UP000266841"/>
    </source>
</evidence>
<feature type="transmembrane region" description="Helical" evidence="11">
    <location>
        <begin position="477"/>
        <end position="495"/>
    </location>
</feature>
<dbReference type="EMBL" id="AGNL01004595">
    <property type="protein sequence ID" value="EJK73331.1"/>
    <property type="molecule type" value="Genomic_DNA"/>
</dbReference>
<organism evidence="13 14">
    <name type="scientific">Thalassiosira oceanica</name>
    <name type="common">Marine diatom</name>
    <dbReference type="NCBI Taxonomy" id="159749"/>
    <lineage>
        <taxon>Eukaryota</taxon>
        <taxon>Sar</taxon>
        <taxon>Stramenopiles</taxon>
        <taxon>Ochrophyta</taxon>
        <taxon>Bacillariophyta</taxon>
        <taxon>Coscinodiscophyceae</taxon>
        <taxon>Thalassiosirophycidae</taxon>
        <taxon>Thalassiosirales</taxon>
        <taxon>Thalassiosiraceae</taxon>
        <taxon>Thalassiosira</taxon>
    </lineage>
</organism>